<dbReference type="GO" id="GO:0008234">
    <property type="term" value="F:cysteine-type peptidase activity"/>
    <property type="evidence" value="ECO:0007669"/>
    <property type="project" value="UniProtKB-KW"/>
</dbReference>
<dbReference type="Pfam" id="PF00112">
    <property type="entry name" value="Peptidase_C1"/>
    <property type="match status" value="1"/>
</dbReference>
<organism evidence="11">
    <name type="scientific">Medicago truncatula</name>
    <name type="common">Barrel medic</name>
    <name type="synonym">Medicago tribuloides</name>
    <dbReference type="NCBI Taxonomy" id="3880"/>
    <lineage>
        <taxon>Eukaryota</taxon>
        <taxon>Viridiplantae</taxon>
        <taxon>Streptophyta</taxon>
        <taxon>Embryophyta</taxon>
        <taxon>Tracheophyta</taxon>
        <taxon>Spermatophyta</taxon>
        <taxon>Magnoliopsida</taxon>
        <taxon>eudicotyledons</taxon>
        <taxon>Gunneridae</taxon>
        <taxon>Pentapetalae</taxon>
        <taxon>rosids</taxon>
        <taxon>fabids</taxon>
        <taxon>Fabales</taxon>
        <taxon>Fabaceae</taxon>
        <taxon>Papilionoideae</taxon>
        <taxon>50 kb inversion clade</taxon>
        <taxon>NPAAA clade</taxon>
        <taxon>Hologalegina</taxon>
        <taxon>IRL clade</taxon>
        <taxon>Trifolieae</taxon>
        <taxon>Medicago</taxon>
    </lineage>
</organism>
<dbReference type="SUPFAM" id="SSF54001">
    <property type="entry name" value="Cysteine proteinases"/>
    <property type="match status" value="1"/>
</dbReference>
<name>A0A396JDR4_MEDTR</name>
<evidence type="ECO:0000256" key="6">
    <source>
        <dbReference type="ARBA" id="ARBA00023180"/>
    </source>
</evidence>
<evidence type="ECO:0000259" key="9">
    <source>
        <dbReference type="SMART" id="SM00645"/>
    </source>
</evidence>
<keyword evidence="2" id="KW-0645">Protease</keyword>
<protein>
    <submittedName>
        <fullName evidence="11">Putative fruit bromelain</fullName>
        <ecNumber evidence="11">3.4.22.33</ecNumber>
    </submittedName>
</protein>
<feature type="domain" description="Cathepsin propeptide inhibitor" evidence="10">
    <location>
        <begin position="36"/>
        <end position="93"/>
    </location>
</feature>
<dbReference type="Pfam" id="PF08246">
    <property type="entry name" value="Inhibitor_I29"/>
    <property type="match status" value="1"/>
</dbReference>
<dbReference type="CDD" id="cd02248">
    <property type="entry name" value="Peptidase_C1A"/>
    <property type="match status" value="1"/>
</dbReference>
<evidence type="ECO:0000256" key="3">
    <source>
        <dbReference type="ARBA" id="ARBA00022801"/>
    </source>
</evidence>
<feature type="compositionally biased region" description="Basic residues" evidence="7">
    <location>
        <begin position="126"/>
        <end position="145"/>
    </location>
</feature>
<comment type="caution">
    <text evidence="11">The sequence shown here is derived from an EMBL/GenBank/DDBJ whole genome shotgun (WGS) entry which is preliminary data.</text>
</comment>
<dbReference type="SMART" id="SM00848">
    <property type="entry name" value="Inhibitor_I29"/>
    <property type="match status" value="1"/>
</dbReference>
<evidence type="ECO:0000256" key="5">
    <source>
        <dbReference type="ARBA" id="ARBA00023157"/>
    </source>
</evidence>
<dbReference type="Proteomes" id="UP000265566">
    <property type="component" value="Chromosome 2"/>
</dbReference>
<keyword evidence="5" id="KW-1015">Disulfide bond</keyword>
<accession>A0A396JDR4</accession>
<dbReference type="InterPro" id="IPR039417">
    <property type="entry name" value="Peptidase_C1A_papain-like"/>
</dbReference>
<dbReference type="PANTHER" id="PTHR12411">
    <property type="entry name" value="CYSTEINE PROTEASE FAMILY C1-RELATED"/>
    <property type="match status" value="1"/>
</dbReference>
<comment type="similarity">
    <text evidence="1">Belongs to the peptidase C1 family.</text>
</comment>
<keyword evidence="8" id="KW-0732">Signal</keyword>
<evidence type="ECO:0000259" key="10">
    <source>
        <dbReference type="SMART" id="SM00848"/>
    </source>
</evidence>
<dbReference type="EMBL" id="PSQE01000002">
    <property type="protein sequence ID" value="RHN74528.1"/>
    <property type="molecule type" value="Genomic_DNA"/>
</dbReference>
<evidence type="ECO:0000256" key="2">
    <source>
        <dbReference type="ARBA" id="ARBA00022670"/>
    </source>
</evidence>
<keyword evidence="3 11" id="KW-0378">Hydrolase</keyword>
<evidence type="ECO:0000256" key="7">
    <source>
        <dbReference type="SAM" id="MobiDB-lite"/>
    </source>
</evidence>
<dbReference type="InterPro" id="IPR000668">
    <property type="entry name" value="Peptidase_C1A_C"/>
</dbReference>
<feature type="domain" description="Peptidase C1A papain C-terminal" evidence="9">
    <location>
        <begin position="155"/>
        <end position="371"/>
    </location>
</feature>
<dbReference type="Gramene" id="rna10615">
    <property type="protein sequence ID" value="RHN74528.1"/>
    <property type="gene ID" value="gene10615"/>
</dbReference>
<gene>
    <name evidence="11" type="ORF">MtrunA17_Chr2g0311391</name>
</gene>
<evidence type="ECO:0000256" key="8">
    <source>
        <dbReference type="SAM" id="SignalP"/>
    </source>
</evidence>
<keyword evidence="6" id="KW-0325">Glycoprotein</keyword>
<dbReference type="InterPro" id="IPR013128">
    <property type="entry name" value="Peptidase_C1A"/>
</dbReference>
<dbReference type="PRINTS" id="PR00705">
    <property type="entry name" value="PAPAIN"/>
</dbReference>
<dbReference type="AlphaFoldDB" id="A0A396JDR4"/>
<keyword evidence="4" id="KW-0788">Thiol protease</keyword>
<dbReference type="Gene3D" id="3.90.70.10">
    <property type="entry name" value="Cysteine proteinases"/>
    <property type="match status" value="1"/>
</dbReference>
<dbReference type="SMART" id="SM00645">
    <property type="entry name" value="Pept_C1"/>
    <property type="match status" value="1"/>
</dbReference>
<evidence type="ECO:0000256" key="4">
    <source>
        <dbReference type="ARBA" id="ARBA00022807"/>
    </source>
</evidence>
<feature type="signal peptide" evidence="8">
    <location>
        <begin position="1"/>
        <end position="19"/>
    </location>
</feature>
<feature type="region of interest" description="Disordered" evidence="7">
    <location>
        <begin position="122"/>
        <end position="157"/>
    </location>
</feature>
<sequence length="373" mass="42021">MKNLILITIFFTFWTCAYQAMSMTVLESSVTAETRHEQWMKEFGRSYEDDAEKEKRFKIFAEKLEYIERFNRDGNETYELGLNQFSDLTYEEFVSAYGCSRLENHLLESSIFNSSEIPTIELPKVPPKRKRSPPSRPPRPPKRRTPPSTPPTTGIPGRVNWREKGAVTIVKNQDKPKQCGSCWAFAVTATVEGIMKIKQNRPLVALSAQELIDCDQGNNGCDGGKASIAFEYIVKNGITRDVDYPYRAQKLGCNRGSKRSFANIKGYAKVEAGEQNLLEAVARQPVAVYISADKHFEDYKGGIYGSGPCKPQTNLKVNHLVTVVGYEEDYWLIKNSYGTGWGETGYMKLKRQGSSPNPVCGIAMVASFYPTTF</sequence>
<dbReference type="EC" id="3.4.22.33" evidence="11"/>
<dbReference type="InterPro" id="IPR038765">
    <property type="entry name" value="Papain-like_cys_pep_sf"/>
</dbReference>
<evidence type="ECO:0000256" key="1">
    <source>
        <dbReference type="ARBA" id="ARBA00008455"/>
    </source>
</evidence>
<dbReference type="InterPro" id="IPR013201">
    <property type="entry name" value="Prot_inhib_I29"/>
</dbReference>
<proteinExistence type="inferred from homology"/>
<reference evidence="11" key="1">
    <citation type="journal article" date="2018" name="Nat. Plants">
        <title>Whole-genome landscape of Medicago truncatula symbiotic genes.</title>
        <authorList>
            <person name="Pecrix Y."/>
            <person name="Gamas P."/>
            <person name="Carrere S."/>
        </authorList>
    </citation>
    <scope>NUCLEOTIDE SEQUENCE</scope>
    <source>
        <tissue evidence="11">Leaves</tissue>
    </source>
</reference>
<dbReference type="GO" id="GO:0006508">
    <property type="term" value="P:proteolysis"/>
    <property type="evidence" value="ECO:0007669"/>
    <property type="project" value="UniProtKB-KW"/>
</dbReference>
<evidence type="ECO:0000313" key="11">
    <source>
        <dbReference type="EMBL" id="RHN74528.1"/>
    </source>
</evidence>
<feature type="chain" id="PRO_5018766550" evidence="8">
    <location>
        <begin position="20"/>
        <end position="373"/>
    </location>
</feature>